<protein>
    <submittedName>
        <fullName evidence="2">Uncharacterized protein</fullName>
    </submittedName>
</protein>
<reference evidence="2" key="1">
    <citation type="submission" date="2023-01" db="EMBL/GenBank/DDBJ databases">
        <title>Metagenome sequencing of chrysophaentin producing Chrysophaeum taylorii.</title>
        <authorList>
            <person name="Davison J."/>
            <person name="Bewley C."/>
        </authorList>
    </citation>
    <scope>NUCLEOTIDE SEQUENCE</scope>
    <source>
        <strain evidence="2">NIES-1699</strain>
    </source>
</reference>
<comment type="caution">
    <text evidence="2">The sequence shown here is derived from an EMBL/GenBank/DDBJ whole genome shotgun (WGS) entry which is preliminary data.</text>
</comment>
<dbReference type="EMBL" id="JAQMWT010000322">
    <property type="protein sequence ID" value="KAJ8604817.1"/>
    <property type="molecule type" value="Genomic_DNA"/>
</dbReference>
<gene>
    <name evidence="2" type="ORF">CTAYLR_001014</name>
</gene>
<evidence type="ECO:0000256" key="1">
    <source>
        <dbReference type="SAM" id="MobiDB-lite"/>
    </source>
</evidence>
<evidence type="ECO:0000313" key="3">
    <source>
        <dbReference type="Proteomes" id="UP001230188"/>
    </source>
</evidence>
<dbReference type="Proteomes" id="UP001230188">
    <property type="component" value="Unassembled WGS sequence"/>
</dbReference>
<evidence type="ECO:0000313" key="2">
    <source>
        <dbReference type="EMBL" id="KAJ8604817.1"/>
    </source>
</evidence>
<sequence length="261" mass="28826">MGVPTETTVAFYASKDATEMKSQVQAAQKALSAMRKLKKTPANRRQKAPAVAAAESTTFFSMSLKEEKKTEFLNEAEIIKGVESGLRFWDGTPSRQRDSLGYSFPSYGYDDDSLGSSEYDDFSDYDDNDFDEEDLVSEAPQVPETDGLADYDDAACDEDAPATLLVVYEDAQDDRDELALLPLPPQPREDDDDPYEDAQERADKPADLETYDDSQEQVDAPALLAAPLADLFQAIIPPEHHTLDDDCEKADAPALLPGFFL</sequence>
<name>A0AAD7UHU3_9STRA</name>
<organism evidence="2 3">
    <name type="scientific">Chrysophaeum taylorii</name>
    <dbReference type="NCBI Taxonomy" id="2483200"/>
    <lineage>
        <taxon>Eukaryota</taxon>
        <taxon>Sar</taxon>
        <taxon>Stramenopiles</taxon>
        <taxon>Ochrophyta</taxon>
        <taxon>Pelagophyceae</taxon>
        <taxon>Pelagomonadales</taxon>
        <taxon>Pelagomonadaceae</taxon>
        <taxon>Chrysophaeum</taxon>
    </lineage>
</organism>
<accession>A0AAD7UHU3</accession>
<keyword evidence="3" id="KW-1185">Reference proteome</keyword>
<dbReference type="AlphaFoldDB" id="A0AAD7UHU3"/>
<feature type="compositionally biased region" description="Basic and acidic residues" evidence="1">
    <location>
        <begin position="198"/>
        <end position="207"/>
    </location>
</feature>
<proteinExistence type="predicted"/>
<feature type="region of interest" description="Disordered" evidence="1">
    <location>
        <begin position="180"/>
        <end position="216"/>
    </location>
</feature>